<reference evidence="2" key="1">
    <citation type="submission" date="2021-01" db="EMBL/GenBank/DDBJ databases">
        <authorList>
            <consortium name="Genoscope - CEA"/>
            <person name="William W."/>
        </authorList>
    </citation>
    <scope>NUCLEOTIDE SEQUENCE</scope>
</reference>
<evidence type="ECO:0000313" key="3">
    <source>
        <dbReference type="Proteomes" id="UP000683925"/>
    </source>
</evidence>
<organism evidence="2 3">
    <name type="scientific">Paramecium octaurelia</name>
    <dbReference type="NCBI Taxonomy" id="43137"/>
    <lineage>
        <taxon>Eukaryota</taxon>
        <taxon>Sar</taxon>
        <taxon>Alveolata</taxon>
        <taxon>Ciliophora</taxon>
        <taxon>Intramacronucleata</taxon>
        <taxon>Oligohymenophorea</taxon>
        <taxon>Peniculida</taxon>
        <taxon>Parameciidae</taxon>
        <taxon>Paramecium</taxon>
    </lineage>
</organism>
<dbReference type="Proteomes" id="UP000683925">
    <property type="component" value="Unassembled WGS sequence"/>
</dbReference>
<keyword evidence="1" id="KW-0812">Transmembrane</keyword>
<sequence length="163" mass="18908">MNINQKYKALIQNTTPAKPIKQVSNVKYTKPPCFNYLIAILALIILAFVSYILVDITGYEIMHLPLKPTSKSKNMTDQQLIQNKDNHNMMLWIINPNWVINQGDDTNNNNEDHGVHNEVFMDENFSTQDEINSIQKPQFENQKGKYKLGINQKLKIIYLNTQL</sequence>
<name>A0A8S1WHH5_PAROT</name>
<proteinExistence type="predicted"/>
<gene>
    <name evidence="2" type="ORF">POCTA_138.1.T0850133</name>
</gene>
<feature type="transmembrane region" description="Helical" evidence="1">
    <location>
        <begin position="34"/>
        <end position="54"/>
    </location>
</feature>
<keyword evidence="1" id="KW-1133">Transmembrane helix</keyword>
<comment type="caution">
    <text evidence="2">The sequence shown here is derived from an EMBL/GenBank/DDBJ whole genome shotgun (WGS) entry which is preliminary data.</text>
</comment>
<protein>
    <submittedName>
        <fullName evidence="2">Uncharacterized protein</fullName>
    </submittedName>
</protein>
<evidence type="ECO:0000256" key="1">
    <source>
        <dbReference type="SAM" id="Phobius"/>
    </source>
</evidence>
<keyword evidence="1" id="KW-0472">Membrane</keyword>
<dbReference type="EMBL" id="CAJJDP010000084">
    <property type="protein sequence ID" value="CAD8185356.1"/>
    <property type="molecule type" value="Genomic_DNA"/>
</dbReference>
<keyword evidence="3" id="KW-1185">Reference proteome</keyword>
<accession>A0A8S1WHH5</accession>
<dbReference type="AlphaFoldDB" id="A0A8S1WHH5"/>
<evidence type="ECO:0000313" key="2">
    <source>
        <dbReference type="EMBL" id="CAD8185356.1"/>
    </source>
</evidence>